<organism evidence="1">
    <name type="scientific">Guillardia theta</name>
    <name type="common">Cryptophyte</name>
    <name type="synonym">Cryptomonas phi</name>
    <dbReference type="NCBI Taxonomy" id="55529"/>
    <lineage>
        <taxon>Eukaryota</taxon>
        <taxon>Cryptophyceae</taxon>
        <taxon>Pyrenomonadales</taxon>
        <taxon>Geminigeraceae</taxon>
        <taxon>Guillardia</taxon>
    </lineage>
</organism>
<protein>
    <submittedName>
        <fullName evidence="1">Uncharacterized protein</fullName>
    </submittedName>
</protein>
<accession>A0A7S4PGV7</accession>
<evidence type="ECO:0000313" key="1">
    <source>
        <dbReference type="EMBL" id="CAE2334769.1"/>
    </source>
</evidence>
<gene>
    <name evidence="1" type="ORF">GTHE00462_LOCUS35436</name>
</gene>
<name>A0A7S4PGV7_GUITH</name>
<proteinExistence type="predicted"/>
<dbReference type="AlphaFoldDB" id="A0A7S4PGV7"/>
<reference evidence="1" key="1">
    <citation type="submission" date="2021-01" db="EMBL/GenBank/DDBJ databases">
        <authorList>
            <person name="Corre E."/>
            <person name="Pelletier E."/>
            <person name="Niang G."/>
            <person name="Scheremetjew M."/>
            <person name="Finn R."/>
            <person name="Kale V."/>
            <person name="Holt S."/>
            <person name="Cochrane G."/>
            <person name="Meng A."/>
            <person name="Brown T."/>
            <person name="Cohen L."/>
        </authorList>
    </citation>
    <scope>NUCLEOTIDE SEQUENCE</scope>
    <source>
        <strain evidence="1">CCMP 2712</strain>
    </source>
</reference>
<dbReference type="EMBL" id="HBKN01045295">
    <property type="protein sequence ID" value="CAE2334769.1"/>
    <property type="molecule type" value="Transcribed_RNA"/>
</dbReference>
<sequence length="162" mass="17895">MGGTGSTTTFFGHVFLPKLNDFMRSFGFPGGRGWRDEISLLLKLPVWAWGGGHDMECEMVRGPSPIPSQSDPGIETEDCSDRLLGTCVSMSDITQASSSLSISPVSFISHEEIQRESGCVIRLRLVPQQDGFAEANFHSLWANLVLEVGERCARYLCHWPFA</sequence>